<dbReference type="Pfam" id="PF01810">
    <property type="entry name" value="LysE"/>
    <property type="match status" value="1"/>
</dbReference>
<keyword evidence="5 6" id="KW-0472">Membrane</keyword>
<reference evidence="7 8" key="1">
    <citation type="submission" date="2016-02" db="EMBL/GenBank/DDBJ databases">
        <title>Genome sequence of Halalkalicoccus paucihalophilus DSM 24557.</title>
        <authorList>
            <person name="Poehlein A."/>
            <person name="Daniel R."/>
        </authorList>
    </citation>
    <scope>NUCLEOTIDE SEQUENCE [LARGE SCALE GENOMIC DNA]</scope>
    <source>
        <strain evidence="7 8">DSM 24557</strain>
    </source>
</reference>
<dbReference type="GO" id="GO:0005886">
    <property type="term" value="C:plasma membrane"/>
    <property type="evidence" value="ECO:0007669"/>
    <property type="project" value="UniProtKB-SubCell"/>
</dbReference>
<dbReference type="PANTHER" id="PTHR30086:SF20">
    <property type="entry name" value="ARGININE EXPORTER PROTEIN ARGO-RELATED"/>
    <property type="match status" value="1"/>
</dbReference>
<feature type="transmembrane region" description="Helical" evidence="6">
    <location>
        <begin position="40"/>
        <end position="63"/>
    </location>
</feature>
<keyword evidence="4 6" id="KW-1133">Transmembrane helix</keyword>
<comment type="caution">
    <text evidence="7">The sequence shown here is derived from an EMBL/GenBank/DDBJ whole genome shotgun (WGS) entry which is preliminary data.</text>
</comment>
<comment type="subcellular location">
    <subcellularLocation>
        <location evidence="1">Cell membrane</location>
        <topology evidence="1">Multi-pass membrane protein</topology>
    </subcellularLocation>
</comment>
<evidence type="ECO:0000256" key="1">
    <source>
        <dbReference type="ARBA" id="ARBA00004651"/>
    </source>
</evidence>
<evidence type="ECO:0000256" key="6">
    <source>
        <dbReference type="SAM" id="Phobius"/>
    </source>
</evidence>
<evidence type="ECO:0000313" key="7">
    <source>
        <dbReference type="EMBL" id="KYH24247.1"/>
    </source>
</evidence>
<dbReference type="AlphaFoldDB" id="A0A151AA55"/>
<dbReference type="InterPro" id="IPR001123">
    <property type="entry name" value="LeuE-type"/>
</dbReference>
<feature type="transmembrane region" description="Helical" evidence="6">
    <location>
        <begin position="70"/>
        <end position="89"/>
    </location>
</feature>
<evidence type="ECO:0000256" key="5">
    <source>
        <dbReference type="ARBA" id="ARBA00023136"/>
    </source>
</evidence>
<keyword evidence="3 6" id="KW-0812">Transmembrane</keyword>
<dbReference type="EMBL" id="LTAZ01000015">
    <property type="protein sequence ID" value="KYH24247.1"/>
    <property type="molecule type" value="Genomic_DNA"/>
</dbReference>
<protein>
    <submittedName>
        <fullName evidence="7">Arginine exporter protein ArgO</fullName>
    </submittedName>
</protein>
<evidence type="ECO:0000313" key="8">
    <source>
        <dbReference type="Proteomes" id="UP000075321"/>
    </source>
</evidence>
<evidence type="ECO:0000256" key="3">
    <source>
        <dbReference type="ARBA" id="ARBA00022692"/>
    </source>
</evidence>
<dbReference type="PATRIC" id="fig|1008153.3.peg.3954"/>
<proteinExistence type="predicted"/>
<evidence type="ECO:0000256" key="4">
    <source>
        <dbReference type="ARBA" id="ARBA00022989"/>
    </source>
</evidence>
<dbReference type="GO" id="GO:0015171">
    <property type="term" value="F:amino acid transmembrane transporter activity"/>
    <property type="evidence" value="ECO:0007669"/>
    <property type="project" value="TreeGrafter"/>
</dbReference>
<evidence type="ECO:0000256" key="2">
    <source>
        <dbReference type="ARBA" id="ARBA00022475"/>
    </source>
</evidence>
<gene>
    <name evidence="7" type="primary">argO_2</name>
    <name evidence="7" type="ORF">HAPAU_37180</name>
</gene>
<name>A0A151AA55_9EURY</name>
<dbReference type="Proteomes" id="UP000075321">
    <property type="component" value="Unassembled WGS sequence"/>
</dbReference>
<sequence>MIEFATLATFVPGVLAIIVAPGPDTVYTVTQSLKSGRSAGLITGFGTATGVLVHTTAAILGLAALLRTSALAYLVVKYVGAAYLLYLGVQMFRSDDQFDLQTDLARRVLSKGGRHQRL</sequence>
<keyword evidence="2" id="KW-1003">Cell membrane</keyword>
<dbReference type="PANTHER" id="PTHR30086">
    <property type="entry name" value="ARGININE EXPORTER PROTEIN ARGO"/>
    <property type="match status" value="1"/>
</dbReference>
<accession>A0A151AA55</accession>
<keyword evidence="8" id="KW-1185">Reference proteome</keyword>
<organism evidence="7 8">
    <name type="scientific">Halalkalicoccus paucihalophilus</name>
    <dbReference type="NCBI Taxonomy" id="1008153"/>
    <lineage>
        <taxon>Archaea</taxon>
        <taxon>Methanobacteriati</taxon>
        <taxon>Methanobacteriota</taxon>
        <taxon>Stenosarchaea group</taxon>
        <taxon>Halobacteria</taxon>
        <taxon>Halobacteriales</taxon>
        <taxon>Halococcaceae</taxon>
        <taxon>Halalkalicoccus</taxon>
    </lineage>
</organism>